<dbReference type="AlphaFoldDB" id="A0A9Q0CSM4"/>
<dbReference type="GO" id="GO:0005737">
    <property type="term" value="C:cytoplasm"/>
    <property type="evidence" value="ECO:0007669"/>
    <property type="project" value="TreeGrafter"/>
</dbReference>
<dbReference type="InterPro" id="IPR013520">
    <property type="entry name" value="Ribonucl_H"/>
</dbReference>
<dbReference type="GO" id="GO:0046872">
    <property type="term" value="F:metal ion binding"/>
    <property type="evidence" value="ECO:0007669"/>
    <property type="project" value="UniProtKB-KW"/>
</dbReference>
<dbReference type="InterPro" id="IPR012337">
    <property type="entry name" value="RNaseH-like_sf"/>
</dbReference>
<dbReference type="EMBL" id="JAMQYH010000002">
    <property type="protein sequence ID" value="KAJ1699316.1"/>
    <property type="molecule type" value="Genomic_DNA"/>
</dbReference>
<evidence type="ECO:0000256" key="3">
    <source>
        <dbReference type="ARBA" id="ARBA00022723"/>
    </source>
</evidence>
<comment type="cofactor">
    <cofactor evidence="1">
        <name>Mg(2+)</name>
        <dbReference type="ChEBI" id="CHEBI:18420"/>
    </cofactor>
</comment>
<reference evidence="9" key="1">
    <citation type="journal article" date="2022" name="Cell">
        <title>Repeat-based holocentromeres influence genome architecture and karyotype evolution.</title>
        <authorList>
            <person name="Hofstatter P.G."/>
            <person name="Thangavel G."/>
            <person name="Lux T."/>
            <person name="Neumann P."/>
            <person name="Vondrak T."/>
            <person name="Novak P."/>
            <person name="Zhang M."/>
            <person name="Costa L."/>
            <person name="Castellani M."/>
            <person name="Scott A."/>
            <person name="Toegelov H."/>
            <person name="Fuchs J."/>
            <person name="Mata-Sucre Y."/>
            <person name="Dias Y."/>
            <person name="Vanzela A.L.L."/>
            <person name="Huettel B."/>
            <person name="Almeida C.C.S."/>
            <person name="Simkova H."/>
            <person name="Souza G."/>
            <person name="Pedrosa-Harand A."/>
            <person name="Macas J."/>
            <person name="Mayer K.F.X."/>
            <person name="Houben A."/>
            <person name="Marques A."/>
        </authorList>
    </citation>
    <scope>NUCLEOTIDE SEQUENCE</scope>
    <source>
        <strain evidence="9">RhyBre1mFocal</strain>
    </source>
</reference>
<evidence type="ECO:0000313" key="10">
    <source>
        <dbReference type="Proteomes" id="UP001151287"/>
    </source>
</evidence>
<organism evidence="9 10">
    <name type="scientific">Rhynchospora breviuscula</name>
    <dbReference type="NCBI Taxonomy" id="2022672"/>
    <lineage>
        <taxon>Eukaryota</taxon>
        <taxon>Viridiplantae</taxon>
        <taxon>Streptophyta</taxon>
        <taxon>Embryophyta</taxon>
        <taxon>Tracheophyta</taxon>
        <taxon>Spermatophyta</taxon>
        <taxon>Magnoliopsida</taxon>
        <taxon>Liliopsida</taxon>
        <taxon>Poales</taxon>
        <taxon>Cyperaceae</taxon>
        <taxon>Cyperoideae</taxon>
        <taxon>Rhynchosporeae</taxon>
        <taxon>Rhynchospora</taxon>
    </lineage>
</organism>
<gene>
    <name evidence="9" type="ORF">LUZ63_007828</name>
</gene>
<keyword evidence="3" id="KW-0479">Metal-binding</keyword>
<dbReference type="OrthoDB" id="10250935at2759"/>
<dbReference type="GO" id="GO:0003676">
    <property type="term" value="F:nucleic acid binding"/>
    <property type="evidence" value="ECO:0007669"/>
    <property type="project" value="InterPro"/>
</dbReference>
<keyword evidence="4" id="KW-0378">Hydrolase</keyword>
<sequence length="298" mass="34169">MSFLSGSFHHFRKCRFSFINIKSLRFYSGKALFDKPKIRPLTTRAESTCERSQNSTPESIKFHISKAEILKPNIEPIRCYPVIPKEGILESKIDRPATIIVLDIETTGFNTPKERIVEFAARNLKGGVNSTFQMLINPEKEIRNSHIHGITNSMVNQPGVLRFPDGIPLIKEWVSIQQEPGKPVILLAHNGKSFDFPFLSREMDRCGHDIPDFWCFFDTLPLARRLKHSNGSPLKKHSIKDICEFSGIDVEGPAHRAMGDVDRLTYIYQHITFHLKYSFSDLIKESIMASEIKWKPNK</sequence>
<feature type="domain" description="Exonuclease" evidence="8">
    <location>
        <begin position="98"/>
        <end position="277"/>
    </location>
</feature>
<evidence type="ECO:0000256" key="2">
    <source>
        <dbReference type="ARBA" id="ARBA00022722"/>
    </source>
</evidence>
<dbReference type="Proteomes" id="UP001151287">
    <property type="component" value="Unassembled WGS sequence"/>
</dbReference>
<dbReference type="Pfam" id="PF00929">
    <property type="entry name" value="RNase_T"/>
    <property type="match status" value="1"/>
</dbReference>
<comment type="similarity">
    <text evidence="7">Belongs to the exonuclease superfamily. TREX family.</text>
</comment>
<evidence type="ECO:0000259" key="8">
    <source>
        <dbReference type="SMART" id="SM00479"/>
    </source>
</evidence>
<keyword evidence="10" id="KW-1185">Reference proteome</keyword>
<evidence type="ECO:0000256" key="7">
    <source>
        <dbReference type="ARBA" id="ARBA00025769"/>
    </source>
</evidence>
<dbReference type="PANTHER" id="PTHR13058:SF19">
    <property type="entry name" value="LD40940P"/>
    <property type="match status" value="1"/>
</dbReference>
<keyword evidence="6" id="KW-0460">Magnesium</keyword>
<evidence type="ECO:0000256" key="1">
    <source>
        <dbReference type="ARBA" id="ARBA00001946"/>
    </source>
</evidence>
<comment type="caution">
    <text evidence="9">The sequence shown here is derived from an EMBL/GenBank/DDBJ whole genome shotgun (WGS) entry which is preliminary data.</text>
</comment>
<dbReference type="PANTHER" id="PTHR13058">
    <property type="entry name" value="THREE PRIME REPAIR EXONUCLEASE 1, 2"/>
    <property type="match status" value="1"/>
</dbReference>
<dbReference type="SUPFAM" id="SSF53098">
    <property type="entry name" value="Ribonuclease H-like"/>
    <property type="match status" value="1"/>
</dbReference>
<proteinExistence type="inferred from homology"/>
<evidence type="ECO:0000313" key="9">
    <source>
        <dbReference type="EMBL" id="KAJ1699316.1"/>
    </source>
</evidence>
<keyword evidence="2" id="KW-0540">Nuclease</keyword>
<evidence type="ECO:0000256" key="4">
    <source>
        <dbReference type="ARBA" id="ARBA00022801"/>
    </source>
</evidence>
<protein>
    <recommendedName>
        <fullName evidence="8">Exonuclease domain-containing protein</fullName>
    </recommendedName>
</protein>
<name>A0A9Q0CSM4_9POAL</name>
<dbReference type="Gene3D" id="3.30.420.10">
    <property type="entry name" value="Ribonuclease H-like superfamily/Ribonuclease H"/>
    <property type="match status" value="1"/>
</dbReference>
<keyword evidence="5" id="KW-0269">Exonuclease</keyword>
<dbReference type="CDD" id="cd06127">
    <property type="entry name" value="DEDDh"/>
    <property type="match status" value="1"/>
</dbReference>
<dbReference type="GO" id="GO:0006308">
    <property type="term" value="P:DNA catabolic process"/>
    <property type="evidence" value="ECO:0007669"/>
    <property type="project" value="TreeGrafter"/>
</dbReference>
<evidence type="ECO:0000256" key="5">
    <source>
        <dbReference type="ARBA" id="ARBA00022839"/>
    </source>
</evidence>
<evidence type="ECO:0000256" key="6">
    <source>
        <dbReference type="ARBA" id="ARBA00022842"/>
    </source>
</evidence>
<dbReference type="GO" id="GO:0008296">
    <property type="term" value="F:3'-5'-DNA exonuclease activity"/>
    <property type="evidence" value="ECO:0007669"/>
    <property type="project" value="TreeGrafter"/>
</dbReference>
<accession>A0A9Q0CSM4</accession>
<dbReference type="InterPro" id="IPR036397">
    <property type="entry name" value="RNaseH_sf"/>
</dbReference>
<dbReference type="InterPro" id="IPR040393">
    <property type="entry name" value="TREX1/2"/>
</dbReference>
<dbReference type="SMART" id="SM00479">
    <property type="entry name" value="EXOIII"/>
    <property type="match status" value="1"/>
</dbReference>